<keyword evidence="7" id="KW-1185">Reference proteome</keyword>
<reference evidence="6 7" key="1">
    <citation type="submission" date="2023-07" db="EMBL/GenBank/DDBJ databases">
        <title>Genomic Encyclopedia of Type Strains, Phase IV (KMG-IV): sequencing the most valuable type-strain genomes for metagenomic binning, comparative biology and taxonomic classification.</title>
        <authorList>
            <person name="Goeker M."/>
        </authorList>
    </citation>
    <scope>NUCLEOTIDE SEQUENCE [LARGE SCALE GENOMIC DNA]</scope>
    <source>
        <strain evidence="6 7">DSM 23837</strain>
    </source>
</reference>
<sequence length="110" mass="12838">MLQLTRKEKSLAIMMHSSSLLLAFLAPIIFYFFTRKKSAFLKAQSIAAINFHFTLLTILIISIFVPMELHYSRFSIIIIEFLLIIHAIYSTIKGKLYRYPAIQFFKVPSF</sequence>
<gene>
    <name evidence="6" type="ORF">J2S08_002506</name>
</gene>
<feature type="transmembrane region" description="Helical" evidence="5">
    <location>
        <begin position="12"/>
        <end position="33"/>
    </location>
</feature>
<dbReference type="Proteomes" id="UP001223586">
    <property type="component" value="Unassembled WGS sequence"/>
</dbReference>
<organism evidence="6 7">
    <name type="scientific">Bacillus chungangensis</name>
    <dbReference type="NCBI Taxonomy" id="587633"/>
    <lineage>
        <taxon>Bacteria</taxon>
        <taxon>Bacillati</taxon>
        <taxon>Bacillota</taxon>
        <taxon>Bacilli</taxon>
        <taxon>Bacillales</taxon>
        <taxon>Bacillaceae</taxon>
        <taxon>Bacillus</taxon>
    </lineage>
</organism>
<keyword evidence="4 5" id="KW-0472">Membrane</keyword>
<name>A0ABT9WTM4_9BACI</name>
<evidence type="ECO:0000256" key="2">
    <source>
        <dbReference type="ARBA" id="ARBA00022692"/>
    </source>
</evidence>
<proteinExistence type="predicted"/>
<accession>A0ABT9WTM4</accession>
<evidence type="ECO:0000313" key="6">
    <source>
        <dbReference type="EMBL" id="MDQ0176648.1"/>
    </source>
</evidence>
<dbReference type="Pfam" id="PF09685">
    <property type="entry name" value="MamF_MmsF"/>
    <property type="match status" value="1"/>
</dbReference>
<keyword evidence="3 5" id="KW-1133">Transmembrane helix</keyword>
<protein>
    <submittedName>
        <fullName evidence="6">Tic20 family protein</fullName>
    </submittedName>
</protein>
<dbReference type="EMBL" id="JAUSTT010000014">
    <property type="protein sequence ID" value="MDQ0176648.1"/>
    <property type="molecule type" value="Genomic_DNA"/>
</dbReference>
<evidence type="ECO:0000256" key="3">
    <source>
        <dbReference type="ARBA" id="ARBA00022989"/>
    </source>
</evidence>
<evidence type="ECO:0000256" key="4">
    <source>
        <dbReference type="ARBA" id="ARBA00023136"/>
    </source>
</evidence>
<evidence type="ECO:0000256" key="1">
    <source>
        <dbReference type="ARBA" id="ARBA00004141"/>
    </source>
</evidence>
<dbReference type="InterPro" id="IPR019109">
    <property type="entry name" value="MamF_MmsF"/>
</dbReference>
<comment type="subcellular location">
    <subcellularLocation>
        <location evidence="1">Membrane</location>
        <topology evidence="1">Multi-pass membrane protein</topology>
    </subcellularLocation>
</comment>
<dbReference type="RefSeq" id="WP_307229971.1">
    <property type="nucleotide sequence ID" value="NZ_JAUSTT010000014.1"/>
</dbReference>
<feature type="transmembrane region" description="Helical" evidence="5">
    <location>
        <begin position="45"/>
        <end position="65"/>
    </location>
</feature>
<feature type="transmembrane region" description="Helical" evidence="5">
    <location>
        <begin position="71"/>
        <end position="89"/>
    </location>
</feature>
<evidence type="ECO:0000256" key="5">
    <source>
        <dbReference type="SAM" id="Phobius"/>
    </source>
</evidence>
<evidence type="ECO:0000313" key="7">
    <source>
        <dbReference type="Proteomes" id="UP001223586"/>
    </source>
</evidence>
<keyword evidence="2 5" id="KW-0812">Transmembrane</keyword>
<comment type="caution">
    <text evidence="6">The sequence shown here is derived from an EMBL/GenBank/DDBJ whole genome shotgun (WGS) entry which is preliminary data.</text>
</comment>